<feature type="domain" description="Cytochrome oxidase subunit II copper A binding" evidence="18">
    <location>
        <begin position="127"/>
        <end position="266"/>
    </location>
</feature>
<feature type="transmembrane region" description="Helical" evidence="17">
    <location>
        <begin position="97"/>
        <end position="115"/>
    </location>
</feature>
<dbReference type="OrthoDB" id="9781261at2"/>
<evidence type="ECO:0000256" key="6">
    <source>
        <dbReference type="ARBA" id="ARBA00022692"/>
    </source>
</evidence>
<dbReference type="SUPFAM" id="SSF49503">
    <property type="entry name" value="Cupredoxins"/>
    <property type="match status" value="1"/>
</dbReference>
<feature type="region of interest" description="Disordered" evidence="16">
    <location>
        <begin position="284"/>
        <end position="307"/>
    </location>
</feature>
<evidence type="ECO:0000256" key="10">
    <source>
        <dbReference type="ARBA" id="ARBA00022989"/>
    </source>
</evidence>
<evidence type="ECO:0000256" key="7">
    <source>
        <dbReference type="ARBA" id="ARBA00022723"/>
    </source>
</evidence>
<evidence type="ECO:0000256" key="15">
    <source>
        <dbReference type="ARBA" id="ARBA00047816"/>
    </source>
</evidence>
<sequence length="307" mass="34070">MRTRRPLRWLAIPVVGVLSLALAGCTQEQLQGWLPSTPGVTNHVDRIVGLWVTSWIVLLAVGVITWGLMLWAGIAYRRRKGQTGFPVQLRYNMPIEVFFTVVPVILVVGFFAFTARDQAAIEEPIDDPDVSITVFAKRWAWDFMYETQQASNGEASDAVYFQGIQGQELEGGGVSTEELPTLYLPVNSSIEITLESRDVAHSFWIVDFLYKKDTLPGVTNHFYFETGDVEGVFMGKCAELCGEYHSLMLFQVEVVSQAEYDAYLESLETEGNVLSGTDEIEQFGEGLNPVVNPSSPVGGSESEEEGH</sequence>
<dbReference type="InterPro" id="IPR036257">
    <property type="entry name" value="Cyt_c_oxidase_su2_TM_sf"/>
</dbReference>
<dbReference type="PANTHER" id="PTHR22888:SF9">
    <property type="entry name" value="CYTOCHROME C OXIDASE SUBUNIT 2"/>
    <property type="match status" value="1"/>
</dbReference>
<accession>A0A1G8H0H9</accession>
<comment type="subcellular location">
    <subcellularLocation>
        <location evidence="1">Membrane</location>
        <topology evidence="1">Multi-pass membrane protein</topology>
    </subcellularLocation>
</comment>
<dbReference type="InterPro" id="IPR002429">
    <property type="entry name" value="CcO_II-like_C"/>
</dbReference>
<dbReference type="SUPFAM" id="SSF81464">
    <property type="entry name" value="Cytochrome c oxidase subunit II-like, transmembrane region"/>
    <property type="match status" value="1"/>
</dbReference>
<keyword evidence="8" id="KW-1278">Translocase</keyword>
<comment type="similarity">
    <text evidence="2">Belongs to the cytochrome c oxidase subunit 2 family.</text>
</comment>
<dbReference type="EC" id="7.1.1.9" evidence="3"/>
<dbReference type="InterPro" id="IPR008972">
    <property type="entry name" value="Cupredoxin"/>
</dbReference>
<evidence type="ECO:0000256" key="8">
    <source>
        <dbReference type="ARBA" id="ARBA00022967"/>
    </source>
</evidence>
<evidence type="ECO:0000256" key="11">
    <source>
        <dbReference type="ARBA" id="ARBA00023008"/>
    </source>
</evidence>
<dbReference type="GO" id="GO:0016491">
    <property type="term" value="F:oxidoreductase activity"/>
    <property type="evidence" value="ECO:0007669"/>
    <property type="project" value="InterPro"/>
</dbReference>
<reference evidence="20" key="1">
    <citation type="submission" date="2016-10" db="EMBL/GenBank/DDBJ databases">
        <authorList>
            <person name="Varghese N."/>
            <person name="Submissions S."/>
        </authorList>
    </citation>
    <scope>NUCLEOTIDE SEQUENCE [LARGE SCALE GENOMIC DNA]</scope>
    <source>
        <strain evidence="20">DSM 22002</strain>
    </source>
</reference>
<keyword evidence="20" id="KW-1185">Reference proteome</keyword>
<keyword evidence="11" id="KW-0186">Copper</keyword>
<name>A0A1G8H0H9_9MICO</name>
<evidence type="ECO:0000256" key="14">
    <source>
        <dbReference type="ARBA" id="ARBA00031399"/>
    </source>
</evidence>
<dbReference type="InterPro" id="IPR045187">
    <property type="entry name" value="CcO_II"/>
</dbReference>
<dbReference type="PROSITE" id="PS50857">
    <property type="entry name" value="COX2_CUA"/>
    <property type="match status" value="1"/>
</dbReference>
<feature type="transmembrane region" description="Helical" evidence="17">
    <location>
        <begin position="47"/>
        <end position="76"/>
    </location>
</feature>
<evidence type="ECO:0000256" key="12">
    <source>
        <dbReference type="ARBA" id="ARBA00023136"/>
    </source>
</evidence>
<feature type="compositionally biased region" description="Low complexity" evidence="16">
    <location>
        <begin position="288"/>
        <end position="300"/>
    </location>
</feature>
<dbReference type="GO" id="GO:0004129">
    <property type="term" value="F:cytochrome-c oxidase activity"/>
    <property type="evidence" value="ECO:0007669"/>
    <property type="project" value="UniProtKB-EC"/>
</dbReference>
<dbReference type="STRING" id="399736.SAMN04489720_3159"/>
<evidence type="ECO:0000256" key="2">
    <source>
        <dbReference type="ARBA" id="ARBA00007866"/>
    </source>
</evidence>
<gene>
    <name evidence="19" type="ORF">SAMN04489720_3159</name>
</gene>
<dbReference type="PRINTS" id="PR01166">
    <property type="entry name" value="CYCOXIDASEII"/>
</dbReference>
<dbReference type="InterPro" id="IPR014222">
    <property type="entry name" value="Cyt_c_oxidase_su2"/>
</dbReference>
<comment type="catalytic activity">
    <reaction evidence="15">
        <text>4 Fe(II)-[cytochrome c] + O2 + 8 H(+)(in) = 4 Fe(III)-[cytochrome c] + 2 H2O + 4 H(+)(out)</text>
        <dbReference type="Rhea" id="RHEA:11436"/>
        <dbReference type="Rhea" id="RHEA-COMP:10350"/>
        <dbReference type="Rhea" id="RHEA-COMP:14399"/>
        <dbReference type="ChEBI" id="CHEBI:15377"/>
        <dbReference type="ChEBI" id="CHEBI:15378"/>
        <dbReference type="ChEBI" id="CHEBI:15379"/>
        <dbReference type="ChEBI" id="CHEBI:29033"/>
        <dbReference type="ChEBI" id="CHEBI:29034"/>
        <dbReference type="EC" id="7.1.1.9"/>
    </reaction>
</comment>
<dbReference type="NCBIfam" id="TIGR02866">
    <property type="entry name" value="CoxB"/>
    <property type="match status" value="1"/>
</dbReference>
<keyword evidence="7" id="KW-0479">Metal-binding</keyword>
<evidence type="ECO:0000256" key="16">
    <source>
        <dbReference type="SAM" id="MobiDB-lite"/>
    </source>
</evidence>
<evidence type="ECO:0000256" key="4">
    <source>
        <dbReference type="ARBA" id="ARBA00022448"/>
    </source>
</evidence>
<dbReference type="Pfam" id="PF00116">
    <property type="entry name" value="COX2"/>
    <property type="match status" value="1"/>
</dbReference>
<evidence type="ECO:0000256" key="5">
    <source>
        <dbReference type="ARBA" id="ARBA00022660"/>
    </source>
</evidence>
<dbReference type="Gene3D" id="2.60.40.420">
    <property type="entry name" value="Cupredoxins - blue copper proteins"/>
    <property type="match status" value="1"/>
</dbReference>
<dbReference type="PROSITE" id="PS00078">
    <property type="entry name" value="COX2"/>
    <property type="match status" value="1"/>
</dbReference>
<keyword evidence="12 17" id="KW-0472">Membrane</keyword>
<organism evidence="19 20">
    <name type="scientific">Agrococcus jejuensis</name>
    <dbReference type="NCBI Taxonomy" id="399736"/>
    <lineage>
        <taxon>Bacteria</taxon>
        <taxon>Bacillati</taxon>
        <taxon>Actinomycetota</taxon>
        <taxon>Actinomycetes</taxon>
        <taxon>Micrococcales</taxon>
        <taxon>Microbacteriaceae</taxon>
        <taxon>Agrococcus</taxon>
    </lineage>
</organism>
<keyword evidence="6 17" id="KW-0812">Transmembrane</keyword>
<dbReference type="GO" id="GO:0042773">
    <property type="term" value="P:ATP synthesis coupled electron transport"/>
    <property type="evidence" value="ECO:0007669"/>
    <property type="project" value="TreeGrafter"/>
</dbReference>
<comment type="function">
    <text evidence="13">Subunits I and II form the functional core of the enzyme complex. Electrons originating in cytochrome c are transferred via heme a and Cu(A) to the binuclear center formed by heme a3 and Cu(B).</text>
</comment>
<keyword evidence="5" id="KW-0679">Respiratory chain</keyword>
<keyword evidence="4" id="KW-0813">Transport</keyword>
<dbReference type="GO" id="GO:0005507">
    <property type="term" value="F:copper ion binding"/>
    <property type="evidence" value="ECO:0007669"/>
    <property type="project" value="InterPro"/>
</dbReference>
<protein>
    <recommendedName>
        <fullName evidence="3">cytochrome-c oxidase</fullName>
        <ecNumber evidence="3">7.1.1.9</ecNumber>
    </recommendedName>
    <alternativeName>
        <fullName evidence="14">Cytochrome aa3 subunit 2</fullName>
    </alternativeName>
</protein>
<dbReference type="Proteomes" id="UP000198822">
    <property type="component" value="Chromosome I"/>
</dbReference>
<dbReference type="PROSITE" id="PS51257">
    <property type="entry name" value="PROKAR_LIPOPROTEIN"/>
    <property type="match status" value="1"/>
</dbReference>
<evidence type="ECO:0000256" key="1">
    <source>
        <dbReference type="ARBA" id="ARBA00004141"/>
    </source>
</evidence>
<dbReference type="RefSeq" id="WP_092506563.1">
    <property type="nucleotide sequence ID" value="NZ_LT629695.1"/>
</dbReference>
<dbReference type="InterPro" id="IPR001505">
    <property type="entry name" value="Copper_CuA"/>
</dbReference>
<dbReference type="Gene3D" id="1.10.287.90">
    <property type="match status" value="1"/>
</dbReference>
<dbReference type="PANTHER" id="PTHR22888">
    <property type="entry name" value="CYTOCHROME C OXIDASE, SUBUNIT II"/>
    <property type="match status" value="1"/>
</dbReference>
<evidence type="ECO:0000256" key="9">
    <source>
        <dbReference type="ARBA" id="ARBA00022982"/>
    </source>
</evidence>
<proteinExistence type="inferred from homology"/>
<evidence type="ECO:0000313" key="20">
    <source>
        <dbReference type="Proteomes" id="UP000198822"/>
    </source>
</evidence>
<evidence type="ECO:0000256" key="3">
    <source>
        <dbReference type="ARBA" id="ARBA00012949"/>
    </source>
</evidence>
<keyword evidence="9" id="KW-0249">Electron transport</keyword>
<evidence type="ECO:0000256" key="17">
    <source>
        <dbReference type="SAM" id="Phobius"/>
    </source>
</evidence>
<dbReference type="GO" id="GO:0016020">
    <property type="term" value="C:membrane"/>
    <property type="evidence" value="ECO:0007669"/>
    <property type="project" value="UniProtKB-SubCell"/>
</dbReference>
<keyword evidence="10 17" id="KW-1133">Transmembrane helix</keyword>
<evidence type="ECO:0000259" key="18">
    <source>
        <dbReference type="PROSITE" id="PS50857"/>
    </source>
</evidence>
<dbReference type="EMBL" id="LT629695">
    <property type="protein sequence ID" value="SDI00168.1"/>
    <property type="molecule type" value="Genomic_DNA"/>
</dbReference>
<dbReference type="AlphaFoldDB" id="A0A1G8H0H9"/>
<evidence type="ECO:0000313" key="19">
    <source>
        <dbReference type="EMBL" id="SDI00168.1"/>
    </source>
</evidence>
<evidence type="ECO:0000256" key="13">
    <source>
        <dbReference type="ARBA" id="ARBA00024688"/>
    </source>
</evidence>